<protein>
    <submittedName>
        <fullName evidence="1">Cytochrome P450</fullName>
    </submittedName>
</protein>
<proteinExistence type="predicted"/>
<comment type="caution">
    <text evidence="1">The sequence shown here is derived from an EMBL/GenBank/DDBJ whole genome shotgun (WGS) entry which is preliminary data.</text>
</comment>
<evidence type="ECO:0000313" key="1">
    <source>
        <dbReference type="EMBL" id="KAF2470653.1"/>
    </source>
</evidence>
<evidence type="ECO:0000313" key="2">
    <source>
        <dbReference type="Proteomes" id="UP000799755"/>
    </source>
</evidence>
<name>A0ACB6QUH3_9PLEO</name>
<reference evidence="1" key="1">
    <citation type="journal article" date="2020" name="Stud. Mycol.">
        <title>101 Dothideomycetes genomes: a test case for predicting lifestyles and emergence of pathogens.</title>
        <authorList>
            <person name="Haridas S."/>
            <person name="Albert R."/>
            <person name="Binder M."/>
            <person name="Bloem J."/>
            <person name="Labutti K."/>
            <person name="Salamov A."/>
            <person name="Andreopoulos B."/>
            <person name="Baker S."/>
            <person name="Barry K."/>
            <person name="Bills G."/>
            <person name="Bluhm B."/>
            <person name="Cannon C."/>
            <person name="Castanera R."/>
            <person name="Culley D."/>
            <person name="Daum C."/>
            <person name="Ezra D."/>
            <person name="Gonzalez J."/>
            <person name="Henrissat B."/>
            <person name="Kuo A."/>
            <person name="Liang C."/>
            <person name="Lipzen A."/>
            <person name="Lutzoni F."/>
            <person name="Magnuson J."/>
            <person name="Mondo S."/>
            <person name="Nolan M."/>
            <person name="Ohm R."/>
            <person name="Pangilinan J."/>
            <person name="Park H.-J."/>
            <person name="Ramirez L."/>
            <person name="Alfaro M."/>
            <person name="Sun H."/>
            <person name="Tritt A."/>
            <person name="Yoshinaga Y."/>
            <person name="Zwiers L.-H."/>
            <person name="Turgeon B."/>
            <person name="Goodwin S."/>
            <person name="Spatafora J."/>
            <person name="Crous P."/>
            <person name="Grigoriev I."/>
        </authorList>
    </citation>
    <scope>NUCLEOTIDE SEQUENCE</scope>
    <source>
        <strain evidence="1">ATCC 200398</strain>
    </source>
</reference>
<keyword evidence="2" id="KW-1185">Reference proteome</keyword>
<dbReference type="Proteomes" id="UP000799755">
    <property type="component" value="Unassembled WGS sequence"/>
</dbReference>
<organism evidence="1 2">
    <name type="scientific">Lindgomyces ingoldianus</name>
    <dbReference type="NCBI Taxonomy" id="673940"/>
    <lineage>
        <taxon>Eukaryota</taxon>
        <taxon>Fungi</taxon>
        <taxon>Dikarya</taxon>
        <taxon>Ascomycota</taxon>
        <taxon>Pezizomycotina</taxon>
        <taxon>Dothideomycetes</taxon>
        <taxon>Pleosporomycetidae</taxon>
        <taxon>Pleosporales</taxon>
        <taxon>Lindgomycetaceae</taxon>
        <taxon>Lindgomyces</taxon>
    </lineage>
</organism>
<sequence>MDSILQTTKGVAQADVSHTVGTAALLGVLFHLSIRKIEFEFIMYHFMAVSIISFFAMIYAFVEVGEYNIFGALTKALLFASSFNTGLLTSIGIYRLIFHRCRKFPGPLGAKLTRFYAARLSAKDVQYYKEVAKMHEKYGDFVRTGPREISVLRQSAVPLIYGPNSECRKSTWYGQTGNDPKKCSIHMTRDYNDHRLRRRAWDRGFSIKALATYEPRIKGKADLFMSQLRKNAGKPLDVSAWAMFFSFDVMGEVGFGKDFNNLVSGVEHPAIQGVHAHMTMLGIMSTVPWLLNLLSSIPGAAAGYSEFFSFCAGQIREKHKTWDGDKYPQDIVSWLLKAVKDKDVSASPSPAALEDDSRVVIIAGSETTATTLAGILFYLAKYPEKQKKLQRLVDKAMPAGYSDWNYEKVKSVTYIDDFISETLRLRPALLNGGPRETPAQGIRVDEVHIPGKTNVLVPIQLIHRDPRWWQQAEEFVPERFGEKREEMGTEKAPYLPFSLGAYSCPGKNLAQLSLRTSLSSIVQNFDVSFAPGETGVAFDKEVLDTFTVTLPPLQLQFTPRSRN</sequence>
<dbReference type="EMBL" id="MU003507">
    <property type="protein sequence ID" value="KAF2470653.1"/>
    <property type="molecule type" value="Genomic_DNA"/>
</dbReference>
<gene>
    <name evidence="1" type="ORF">BDR25DRAFT_261750</name>
</gene>
<accession>A0ACB6QUH3</accession>